<reference evidence="3 4" key="1">
    <citation type="submission" date="2019-07" db="EMBL/GenBank/DDBJ databases">
        <title>Rhodotorula toruloides NBRC10032 genome sequencing.</title>
        <authorList>
            <person name="Shida Y."/>
            <person name="Takaku H."/>
            <person name="Ogasawara W."/>
            <person name="Mori K."/>
        </authorList>
    </citation>
    <scope>NUCLEOTIDE SEQUENCE [LARGE SCALE GENOMIC DNA]</scope>
    <source>
        <strain evidence="3 4">NBRC10032</strain>
    </source>
</reference>
<dbReference type="Gene3D" id="3.10.10.10">
    <property type="entry name" value="HIV Type 1 Reverse Transcriptase, subunit A, domain 1"/>
    <property type="match status" value="1"/>
</dbReference>
<evidence type="ECO:0000313" key="3">
    <source>
        <dbReference type="EMBL" id="GEM11019.1"/>
    </source>
</evidence>
<name>A0A511KKW5_RHOTO</name>
<sequence>MDLTVDPRWVNDYRALNSNTVRDRKPLPIPDQVLADPALAKYWGKIDMTNAFFQTPMDEGDITKTAIKTPWEFVGHVISREGIQADPSKTDKIKNWPRPRTVTQKGLTDISSLWGQKEEVAFEAIKRIVTLLPALRALDQDSDKPIWLMTDASKAVVKKIKEGYLADDFCVQVVRNLGSSSEFERKDGLIYYEGNRILVPDVRELREALLHDAHDALGHMGVQKTLSSLSLSFFWPRMTKSVVDYVRSCDGCQRNKSRMNKVAGKLHSLPVPVHPFSDAALDFVAGYRPARHDSPGVAVAVPLRPTPLPTDSHLRSADNYDVCSVIHHVADCEHDAHAYWTGLRNTFRPTDAQGALRLLTRFWSLSLPTGSPEAFDTFAKDYKATLAALKTAKVDLETIYSSHLLNALPASLSSLQTSLAVANQSILPRPDAILEVVRNEILRTAPSTTGVALLAARENEWPPPSACPACKGMHWLRDSDPKKRDEYRAKQSKQRKERAAARLATSTPPALPFSPAPTGPTAALAELLETDGVEAWISGLAPCPARSVT</sequence>
<dbReference type="InterPro" id="IPR041588">
    <property type="entry name" value="Integrase_H2C2"/>
</dbReference>
<dbReference type="FunFam" id="1.10.340.70:FF:000001">
    <property type="entry name" value="Retrovirus-related Pol polyprotein from transposon gypsy-like Protein"/>
    <property type="match status" value="1"/>
</dbReference>
<dbReference type="OrthoDB" id="3341476at2759"/>
<proteinExistence type="predicted"/>
<comment type="caution">
    <text evidence="3">The sequence shown here is derived from an EMBL/GenBank/DDBJ whole genome shotgun (WGS) entry which is preliminary data.</text>
</comment>
<evidence type="ECO:0000259" key="2">
    <source>
        <dbReference type="Pfam" id="PF17921"/>
    </source>
</evidence>
<dbReference type="Gene3D" id="3.30.70.270">
    <property type="match status" value="1"/>
</dbReference>
<dbReference type="Pfam" id="PF17921">
    <property type="entry name" value="Integrase_H2C2"/>
    <property type="match status" value="1"/>
</dbReference>
<dbReference type="Proteomes" id="UP000321518">
    <property type="component" value="Unassembled WGS sequence"/>
</dbReference>
<accession>A0A511KKW5</accession>
<dbReference type="InterPro" id="IPR050951">
    <property type="entry name" value="Retrovirus_Pol_polyprotein"/>
</dbReference>
<dbReference type="InterPro" id="IPR043128">
    <property type="entry name" value="Rev_trsase/Diguanyl_cyclase"/>
</dbReference>
<feature type="domain" description="Integrase zinc-binding" evidence="2">
    <location>
        <begin position="203"/>
        <end position="258"/>
    </location>
</feature>
<feature type="region of interest" description="Disordered" evidence="1">
    <location>
        <begin position="489"/>
        <end position="518"/>
    </location>
</feature>
<dbReference type="PANTHER" id="PTHR37984:SF15">
    <property type="entry name" value="INTEGRASE CATALYTIC DOMAIN-CONTAINING PROTEIN"/>
    <property type="match status" value="1"/>
</dbReference>
<dbReference type="PANTHER" id="PTHR37984">
    <property type="entry name" value="PROTEIN CBG26694"/>
    <property type="match status" value="1"/>
</dbReference>
<evidence type="ECO:0000256" key="1">
    <source>
        <dbReference type="SAM" id="MobiDB-lite"/>
    </source>
</evidence>
<dbReference type="SUPFAM" id="SSF56672">
    <property type="entry name" value="DNA/RNA polymerases"/>
    <property type="match status" value="1"/>
</dbReference>
<dbReference type="EMBL" id="BJWK01000013">
    <property type="protein sequence ID" value="GEM11019.1"/>
    <property type="molecule type" value="Genomic_DNA"/>
</dbReference>
<evidence type="ECO:0000313" key="4">
    <source>
        <dbReference type="Proteomes" id="UP000321518"/>
    </source>
</evidence>
<organism evidence="3 4">
    <name type="scientific">Rhodotorula toruloides</name>
    <name type="common">Yeast</name>
    <name type="synonym">Rhodosporidium toruloides</name>
    <dbReference type="NCBI Taxonomy" id="5286"/>
    <lineage>
        <taxon>Eukaryota</taxon>
        <taxon>Fungi</taxon>
        <taxon>Dikarya</taxon>
        <taxon>Basidiomycota</taxon>
        <taxon>Pucciniomycotina</taxon>
        <taxon>Microbotryomycetes</taxon>
        <taxon>Sporidiobolales</taxon>
        <taxon>Sporidiobolaceae</taxon>
        <taxon>Rhodotorula</taxon>
    </lineage>
</organism>
<dbReference type="AlphaFoldDB" id="A0A511KKW5"/>
<gene>
    <name evidence="3" type="ORF">Rt10032_c13g5036</name>
</gene>
<dbReference type="InterPro" id="IPR043502">
    <property type="entry name" value="DNA/RNA_pol_sf"/>
</dbReference>
<dbReference type="Gene3D" id="1.10.340.70">
    <property type="match status" value="1"/>
</dbReference>
<protein>
    <recommendedName>
        <fullName evidence="2">Integrase zinc-binding domain-containing protein</fullName>
    </recommendedName>
</protein>
<feature type="compositionally biased region" description="Pro residues" evidence="1">
    <location>
        <begin position="509"/>
        <end position="518"/>
    </location>
</feature>